<evidence type="ECO:0000313" key="6">
    <source>
        <dbReference type="Proteomes" id="UP001500449"/>
    </source>
</evidence>
<dbReference type="Pfam" id="PF00285">
    <property type="entry name" value="Citrate_synt"/>
    <property type="match status" value="1"/>
</dbReference>
<dbReference type="Gene3D" id="1.10.580.10">
    <property type="entry name" value="Citrate Synthase, domain 1"/>
    <property type="match status" value="1"/>
</dbReference>
<keyword evidence="6" id="KW-1185">Reference proteome</keyword>
<dbReference type="EC" id="2.3.3.16" evidence="3"/>
<dbReference type="InterPro" id="IPR016143">
    <property type="entry name" value="Citrate_synth-like_sm_a-sub"/>
</dbReference>
<organism evidence="5 6">
    <name type="scientific">Pseudonocardia ailaonensis</name>
    <dbReference type="NCBI Taxonomy" id="367279"/>
    <lineage>
        <taxon>Bacteria</taxon>
        <taxon>Bacillati</taxon>
        <taxon>Actinomycetota</taxon>
        <taxon>Actinomycetes</taxon>
        <taxon>Pseudonocardiales</taxon>
        <taxon>Pseudonocardiaceae</taxon>
        <taxon>Pseudonocardia</taxon>
    </lineage>
</organism>
<gene>
    <name evidence="5" type="ORF">GCM10009836_48480</name>
</gene>
<comment type="similarity">
    <text evidence="2">Belongs to the citrate synthase family.</text>
</comment>
<keyword evidence="4" id="KW-0808">Transferase</keyword>
<dbReference type="GO" id="GO:0016829">
    <property type="term" value="F:lyase activity"/>
    <property type="evidence" value="ECO:0007669"/>
    <property type="project" value="UniProtKB-KW"/>
</dbReference>
<dbReference type="InterPro" id="IPR002020">
    <property type="entry name" value="Citrate_synthase"/>
</dbReference>
<evidence type="ECO:0000256" key="2">
    <source>
        <dbReference type="ARBA" id="ARBA00010566"/>
    </source>
</evidence>
<comment type="pathway">
    <text evidence="1">Carbohydrate metabolism; tricarboxylic acid cycle.</text>
</comment>
<dbReference type="InterPro" id="IPR036969">
    <property type="entry name" value="Citrate_synthase_sf"/>
</dbReference>
<evidence type="ECO:0000313" key="5">
    <source>
        <dbReference type="EMBL" id="GAA1862483.1"/>
    </source>
</evidence>
<dbReference type="PANTHER" id="PTHR11739">
    <property type="entry name" value="CITRATE SYNTHASE"/>
    <property type="match status" value="1"/>
</dbReference>
<evidence type="ECO:0000256" key="3">
    <source>
        <dbReference type="ARBA" id="ARBA00012972"/>
    </source>
</evidence>
<dbReference type="RefSeq" id="WP_344421321.1">
    <property type="nucleotide sequence ID" value="NZ_BAAAQK010000018.1"/>
</dbReference>
<accession>A0ABN2NC70</accession>
<comment type="caution">
    <text evidence="5">The sequence shown here is derived from an EMBL/GenBank/DDBJ whole genome shotgun (WGS) entry which is preliminary data.</text>
</comment>
<evidence type="ECO:0000256" key="1">
    <source>
        <dbReference type="ARBA" id="ARBA00005163"/>
    </source>
</evidence>
<dbReference type="CDD" id="cd06100">
    <property type="entry name" value="CCL_ACL-C"/>
    <property type="match status" value="1"/>
</dbReference>
<dbReference type="SUPFAM" id="SSF48256">
    <property type="entry name" value="Citrate synthase"/>
    <property type="match status" value="1"/>
</dbReference>
<keyword evidence="5" id="KW-0456">Lyase</keyword>
<protein>
    <recommendedName>
        <fullName evidence="3">citrate synthase (unknown stereospecificity)</fullName>
        <ecNumber evidence="3">2.3.3.16</ecNumber>
    </recommendedName>
</protein>
<sequence>MSAPRQSMGVASADRIVVRGHDLCRDLAGVVPFGDVVFLQIVGRLPSTPESTIGNAVLTCLMEHGMTAGALAARLTAAGSPEAVQAAVAAGVLGAGSVFLGALEDCAVLLGTLHDGHVRTKAPLPEIVRTWVRRTVCDGGRVPGLGHPIHRDQDPRTIRLFELATELGAAGDALHTITLLRDTVEEETGRSLPINADGACAAVLLDLGFPPQLLRCYAAVARAAGAAGHVAEEITRPTTPLLLSRIDELVPYEDPSPLFEEQR</sequence>
<name>A0ABN2NC70_9PSEU</name>
<evidence type="ECO:0000256" key="4">
    <source>
        <dbReference type="ARBA" id="ARBA00022679"/>
    </source>
</evidence>
<dbReference type="Proteomes" id="UP001500449">
    <property type="component" value="Unassembled WGS sequence"/>
</dbReference>
<dbReference type="EMBL" id="BAAAQK010000018">
    <property type="protein sequence ID" value="GAA1862483.1"/>
    <property type="molecule type" value="Genomic_DNA"/>
</dbReference>
<dbReference type="PANTHER" id="PTHR11739:SF4">
    <property type="entry name" value="CITRATE SYNTHASE, PEROXISOMAL"/>
    <property type="match status" value="1"/>
</dbReference>
<proteinExistence type="inferred from homology"/>
<dbReference type="InterPro" id="IPR016142">
    <property type="entry name" value="Citrate_synth-like_lrg_a-sub"/>
</dbReference>
<reference evidence="5 6" key="1">
    <citation type="journal article" date="2019" name="Int. J. Syst. Evol. Microbiol.">
        <title>The Global Catalogue of Microorganisms (GCM) 10K type strain sequencing project: providing services to taxonomists for standard genome sequencing and annotation.</title>
        <authorList>
            <consortium name="The Broad Institute Genomics Platform"/>
            <consortium name="The Broad Institute Genome Sequencing Center for Infectious Disease"/>
            <person name="Wu L."/>
            <person name="Ma J."/>
        </authorList>
    </citation>
    <scope>NUCLEOTIDE SEQUENCE [LARGE SCALE GENOMIC DNA]</scope>
    <source>
        <strain evidence="5 6">JCM 16009</strain>
    </source>
</reference>
<dbReference type="NCBIfam" id="NF004868">
    <property type="entry name" value="PRK06224.1-5"/>
    <property type="match status" value="1"/>
</dbReference>
<dbReference type="Gene3D" id="1.10.230.10">
    <property type="entry name" value="Cytochrome P450-Terp, domain 2"/>
    <property type="match status" value="1"/>
</dbReference>